<protein>
    <submittedName>
        <fullName evidence="1">Uncharacterized protein</fullName>
    </submittedName>
</protein>
<evidence type="ECO:0000313" key="2">
    <source>
        <dbReference type="Proteomes" id="UP000887159"/>
    </source>
</evidence>
<name>A0A8X6SAB2_TRICX</name>
<keyword evidence="2" id="KW-1185">Reference proteome</keyword>
<proteinExistence type="predicted"/>
<comment type="caution">
    <text evidence="1">The sequence shown here is derived from an EMBL/GenBank/DDBJ whole genome shotgun (WGS) entry which is preliminary data.</text>
</comment>
<accession>A0A8X6SAB2</accession>
<dbReference type="Proteomes" id="UP000887159">
    <property type="component" value="Unassembled WGS sequence"/>
</dbReference>
<reference evidence="1" key="1">
    <citation type="submission" date="2020-08" db="EMBL/GenBank/DDBJ databases">
        <title>Multicomponent nature underlies the extraordinary mechanical properties of spider dragline silk.</title>
        <authorList>
            <person name="Kono N."/>
            <person name="Nakamura H."/>
            <person name="Mori M."/>
            <person name="Yoshida Y."/>
            <person name="Ohtoshi R."/>
            <person name="Malay A.D."/>
            <person name="Moran D.A.P."/>
            <person name="Tomita M."/>
            <person name="Numata K."/>
            <person name="Arakawa K."/>
        </authorList>
    </citation>
    <scope>NUCLEOTIDE SEQUENCE</scope>
</reference>
<gene>
    <name evidence="1" type="ORF">TNCV_4095151</name>
</gene>
<dbReference type="EMBL" id="BMAU01021276">
    <property type="protein sequence ID" value="GFY07645.1"/>
    <property type="molecule type" value="Genomic_DNA"/>
</dbReference>
<sequence>MALSIVPLGLCSNPKKSMDVCKCIVPLRHGDTPNSHRVPSPSVRLVEEEERWEAPDPDHLLDVLHQKYG</sequence>
<organism evidence="1 2">
    <name type="scientific">Trichonephila clavipes</name>
    <name type="common">Golden silk orbweaver</name>
    <name type="synonym">Nephila clavipes</name>
    <dbReference type="NCBI Taxonomy" id="2585209"/>
    <lineage>
        <taxon>Eukaryota</taxon>
        <taxon>Metazoa</taxon>
        <taxon>Ecdysozoa</taxon>
        <taxon>Arthropoda</taxon>
        <taxon>Chelicerata</taxon>
        <taxon>Arachnida</taxon>
        <taxon>Araneae</taxon>
        <taxon>Araneomorphae</taxon>
        <taxon>Entelegynae</taxon>
        <taxon>Araneoidea</taxon>
        <taxon>Nephilidae</taxon>
        <taxon>Trichonephila</taxon>
    </lineage>
</organism>
<dbReference type="AlphaFoldDB" id="A0A8X6SAB2"/>
<evidence type="ECO:0000313" key="1">
    <source>
        <dbReference type="EMBL" id="GFY07645.1"/>
    </source>
</evidence>